<dbReference type="RefSeq" id="WP_284191366.1">
    <property type="nucleotide sequence ID" value="NZ_BSPW01000022.1"/>
</dbReference>
<comment type="caution">
    <text evidence="2">The sequence shown here is derived from an EMBL/GenBank/DDBJ whole genome shotgun (WGS) entry which is preliminary data.</text>
</comment>
<feature type="compositionally biased region" description="Polar residues" evidence="1">
    <location>
        <begin position="30"/>
        <end position="39"/>
    </location>
</feature>
<proteinExistence type="predicted"/>
<keyword evidence="3" id="KW-1185">Reference proteome</keyword>
<sequence length="336" mass="37129">MINVFEGFIGRNTPREKGDFERILSETDQESTQAGSSPLESDKELSTVSHESGLDYQMAMALKNLSSFEKKTSDEIELSTTNRKHEIDTVMATGVAGQPSFGRSEYPLITINKVMWHSSVPITTSLDTKQNTPISVSRDDKIYPSVKNISSNTEAVKFESSSSLLGMAKTPLAGEAKAYLGSLSRHFPLQDVGLRSTHKVNQANSSTSPVDIEVRQQNGMKFSHQTLVTKGGIIYPLPTASISGAPYKLGDAVKGSLASHANENSTTIDSVSSVSSIMKPTPLSGMALPNYHLAPDIFWQYPRVNSYVVLYRSKYYLFEFDEHKMINYLEYSDDRN</sequence>
<evidence type="ECO:0000256" key="1">
    <source>
        <dbReference type="SAM" id="MobiDB-lite"/>
    </source>
</evidence>
<accession>A0ABQ6EW76</accession>
<organism evidence="2 3">
    <name type="scientific">Vibrio zhanjiangensis</name>
    <dbReference type="NCBI Taxonomy" id="1046128"/>
    <lineage>
        <taxon>Bacteria</taxon>
        <taxon>Pseudomonadati</taxon>
        <taxon>Pseudomonadota</taxon>
        <taxon>Gammaproteobacteria</taxon>
        <taxon>Vibrionales</taxon>
        <taxon>Vibrionaceae</taxon>
        <taxon>Vibrio</taxon>
    </lineage>
</organism>
<feature type="region of interest" description="Disordered" evidence="1">
    <location>
        <begin position="25"/>
        <end position="49"/>
    </location>
</feature>
<evidence type="ECO:0000313" key="2">
    <source>
        <dbReference type="EMBL" id="GLT17452.1"/>
    </source>
</evidence>
<gene>
    <name evidence="2" type="ORF">GCM10007938_12290</name>
</gene>
<protein>
    <submittedName>
        <fullName evidence="2">Uncharacterized protein</fullName>
    </submittedName>
</protein>
<reference evidence="3" key="1">
    <citation type="journal article" date="2019" name="Int. J. Syst. Evol. Microbiol.">
        <title>The Global Catalogue of Microorganisms (GCM) 10K type strain sequencing project: providing services to taxonomists for standard genome sequencing and annotation.</title>
        <authorList>
            <consortium name="The Broad Institute Genomics Platform"/>
            <consortium name="The Broad Institute Genome Sequencing Center for Infectious Disease"/>
            <person name="Wu L."/>
            <person name="Ma J."/>
        </authorList>
    </citation>
    <scope>NUCLEOTIDE SEQUENCE [LARGE SCALE GENOMIC DNA]</scope>
    <source>
        <strain evidence="3">NBRC 108723</strain>
    </source>
</reference>
<dbReference type="EMBL" id="BSPW01000022">
    <property type="protein sequence ID" value="GLT17452.1"/>
    <property type="molecule type" value="Genomic_DNA"/>
</dbReference>
<dbReference type="Proteomes" id="UP001157138">
    <property type="component" value="Unassembled WGS sequence"/>
</dbReference>
<evidence type="ECO:0000313" key="3">
    <source>
        <dbReference type="Proteomes" id="UP001157138"/>
    </source>
</evidence>
<name>A0ABQ6EW76_9VIBR</name>